<proteinExistence type="predicted"/>
<dbReference type="EMBL" id="MN739577">
    <property type="protein sequence ID" value="QHT13763.1"/>
    <property type="molecule type" value="Genomic_DNA"/>
</dbReference>
<evidence type="ECO:0000313" key="1">
    <source>
        <dbReference type="EMBL" id="QHT13763.1"/>
    </source>
</evidence>
<reference evidence="1" key="1">
    <citation type="journal article" date="2020" name="Nature">
        <title>Giant virus diversity and host interactions through global metagenomics.</title>
        <authorList>
            <person name="Schulz F."/>
            <person name="Roux S."/>
            <person name="Paez-Espino D."/>
            <person name="Jungbluth S."/>
            <person name="Walsh D.A."/>
            <person name="Denef V.J."/>
            <person name="McMahon K.D."/>
            <person name="Konstantinidis K.T."/>
            <person name="Eloe-Fadrosh E.A."/>
            <person name="Kyrpides N.C."/>
            <person name="Woyke T."/>
        </authorList>
    </citation>
    <scope>NUCLEOTIDE SEQUENCE</scope>
    <source>
        <strain evidence="1">GVMAG-M-3300023174-134</strain>
    </source>
</reference>
<sequence length="384" mass="44910">MTIINNIEIDDIQYKRNIIKEAIQNNDPIENKLHVILCISNPCLYARRYILIKEFINRMELEETDVIIYVVEYAYKNQRFIITDPKNSRHLQIRTDVPLWHKENMVNMGVKHLLPKTWKAFAWIDSDIEFDNPSWVMDTLKVLNGTKDIVQLFSQCIDMNKEEEAMNVFTSFGHQYVKELKYSKQLVRFWHPGFAWACTRKAYDKMGGLYEKAILGSGDNIMALSLIKQGAKAVNENSTDDYKQSVLDFQERVKTLRLGYVPGVIRHYYHGSKKNRRYGERWQILMKYDYSPSLHTINNQYGVLEPTKDCPKELLDDIMDYFKQRNEDECYQNPSNNIDPMQNIPSIPSGIDIFDNKNLSKEDSSDNLVNSVFDAMEQAIGVNL</sequence>
<dbReference type="AlphaFoldDB" id="A0A6C0DBG9"/>
<dbReference type="SUPFAM" id="SSF53448">
    <property type="entry name" value="Nucleotide-diphospho-sugar transferases"/>
    <property type="match status" value="1"/>
</dbReference>
<name>A0A6C0DBG9_9ZZZZ</name>
<accession>A0A6C0DBG9</accession>
<protein>
    <recommendedName>
        <fullName evidence="2">Glycosyltransferase 2-like domain-containing protein</fullName>
    </recommendedName>
</protein>
<evidence type="ECO:0008006" key="2">
    <source>
        <dbReference type="Google" id="ProtNLM"/>
    </source>
</evidence>
<organism evidence="1">
    <name type="scientific">viral metagenome</name>
    <dbReference type="NCBI Taxonomy" id="1070528"/>
    <lineage>
        <taxon>unclassified sequences</taxon>
        <taxon>metagenomes</taxon>
        <taxon>organismal metagenomes</taxon>
    </lineage>
</organism>
<dbReference type="InterPro" id="IPR029044">
    <property type="entry name" value="Nucleotide-diphossugar_trans"/>
</dbReference>